<gene>
    <name evidence="2" type="ORF">EVA_18343</name>
</gene>
<dbReference type="AlphaFoldDB" id="J9C181"/>
<feature type="region of interest" description="Disordered" evidence="1">
    <location>
        <begin position="1"/>
        <end position="41"/>
    </location>
</feature>
<comment type="caution">
    <text evidence="2">The sequence shown here is derived from an EMBL/GenBank/DDBJ whole genome shotgun (WGS) entry which is preliminary data.</text>
</comment>
<sequence>MGTQPTERASNNETGRPSQIDGKQKASALANRSITSFRSPK</sequence>
<feature type="compositionally biased region" description="Polar residues" evidence="1">
    <location>
        <begin position="30"/>
        <end position="41"/>
    </location>
</feature>
<feature type="compositionally biased region" description="Polar residues" evidence="1">
    <location>
        <begin position="1"/>
        <end position="17"/>
    </location>
</feature>
<evidence type="ECO:0000256" key="1">
    <source>
        <dbReference type="SAM" id="MobiDB-lite"/>
    </source>
</evidence>
<protein>
    <submittedName>
        <fullName evidence="2">Uncharacterized protein</fullName>
    </submittedName>
</protein>
<name>J9C181_9ZZZZ</name>
<accession>J9C181</accession>
<evidence type="ECO:0000313" key="2">
    <source>
        <dbReference type="EMBL" id="EJW93550.1"/>
    </source>
</evidence>
<reference evidence="2" key="1">
    <citation type="journal article" date="2012" name="PLoS ONE">
        <title>Gene sets for utilization of primary and secondary nutrition supplies in the distal gut of endangered iberian lynx.</title>
        <authorList>
            <person name="Alcaide M."/>
            <person name="Messina E."/>
            <person name="Richter M."/>
            <person name="Bargiela R."/>
            <person name="Peplies J."/>
            <person name="Huws S.A."/>
            <person name="Newbold C.J."/>
            <person name="Golyshin P.N."/>
            <person name="Simon M.A."/>
            <person name="Lopez G."/>
            <person name="Yakimov M.M."/>
            <person name="Ferrer M."/>
        </authorList>
    </citation>
    <scope>NUCLEOTIDE SEQUENCE</scope>
</reference>
<dbReference type="EMBL" id="AMCI01006905">
    <property type="protein sequence ID" value="EJW93550.1"/>
    <property type="molecule type" value="Genomic_DNA"/>
</dbReference>
<organism evidence="2">
    <name type="scientific">gut metagenome</name>
    <dbReference type="NCBI Taxonomy" id="749906"/>
    <lineage>
        <taxon>unclassified sequences</taxon>
        <taxon>metagenomes</taxon>
        <taxon>organismal metagenomes</taxon>
    </lineage>
</organism>
<proteinExistence type="predicted"/>